<feature type="region of interest" description="Disordered" evidence="1">
    <location>
        <begin position="45"/>
        <end position="66"/>
    </location>
</feature>
<keyword evidence="4" id="KW-1185">Reference proteome</keyword>
<dbReference type="Proteomes" id="UP001501147">
    <property type="component" value="Unassembled WGS sequence"/>
</dbReference>
<organism evidence="3 4">
    <name type="scientific">Streptomyces sanyensis</name>
    <dbReference type="NCBI Taxonomy" id="568869"/>
    <lineage>
        <taxon>Bacteria</taxon>
        <taxon>Bacillati</taxon>
        <taxon>Actinomycetota</taxon>
        <taxon>Actinomycetes</taxon>
        <taxon>Kitasatosporales</taxon>
        <taxon>Streptomycetaceae</taxon>
        <taxon>Streptomyces</taxon>
    </lineage>
</organism>
<evidence type="ECO:0000256" key="1">
    <source>
        <dbReference type="SAM" id="MobiDB-lite"/>
    </source>
</evidence>
<evidence type="ECO:0000313" key="4">
    <source>
        <dbReference type="Proteomes" id="UP001501147"/>
    </source>
</evidence>
<accession>A0ABP8ZSP0</accession>
<comment type="caution">
    <text evidence="3">The sequence shown here is derived from an EMBL/GenBank/DDBJ whole genome shotgun (WGS) entry which is preliminary data.</text>
</comment>
<evidence type="ECO:0000256" key="2">
    <source>
        <dbReference type="SAM" id="SignalP"/>
    </source>
</evidence>
<dbReference type="RefSeq" id="WP_345609465.1">
    <property type="nucleotide sequence ID" value="NZ_BAABJV010000001.1"/>
</dbReference>
<proteinExistence type="predicted"/>
<evidence type="ECO:0000313" key="3">
    <source>
        <dbReference type="EMBL" id="GAA4764799.1"/>
    </source>
</evidence>
<sequence length="193" mass="19758">MNRFTKTAVAAAASGAVVFGGSSVALAQGSDDSVQVHRLGSAETTSAKDLVQTSSVDEESPRLAVAEAEEPRVNIATSGDLASVALAQGSDDSVQVHRLGSVETTSAKDLVQTSSVDEESPRLAVAEAEEPRVNIATSGDLASVALAQGSDDSVQVHRLGSVETTSAKDLVQTSSVDEESPRLAVAQADRILV</sequence>
<feature type="signal peptide" evidence="2">
    <location>
        <begin position="1"/>
        <end position="27"/>
    </location>
</feature>
<protein>
    <recommendedName>
        <fullName evidence="5">Secreted protein</fullName>
    </recommendedName>
</protein>
<dbReference type="EMBL" id="BAABJV010000001">
    <property type="protein sequence ID" value="GAA4764799.1"/>
    <property type="molecule type" value="Genomic_DNA"/>
</dbReference>
<keyword evidence="2" id="KW-0732">Signal</keyword>
<reference evidence="4" key="1">
    <citation type="journal article" date="2019" name="Int. J. Syst. Evol. Microbiol.">
        <title>The Global Catalogue of Microorganisms (GCM) 10K type strain sequencing project: providing services to taxonomists for standard genome sequencing and annotation.</title>
        <authorList>
            <consortium name="The Broad Institute Genomics Platform"/>
            <consortium name="The Broad Institute Genome Sequencing Center for Infectious Disease"/>
            <person name="Wu L."/>
            <person name="Ma J."/>
        </authorList>
    </citation>
    <scope>NUCLEOTIDE SEQUENCE [LARGE SCALE GENOMIC DNA]</scope>
    <source>
        <strain evidence="4">JCM 18324</strain>
    </source>
</reference>
<evidence type="ECO:0008006" key="5">
    <source>
        <dbReference type="Google" id="ProtNLM"/>
    </source>
</evidence>
<gene>
    <name evidence="3" type="ORF">GCM10023329_08430</name>
</gene>
<name>A0ABP8ZSP0_9ACTN</name>
<feature type="chain" id="PRO_5047360066" description="Secreted protein" evidence="2">
    <location>
        <begin position="28"/>
        <end position="193"/>
    </location>
</feature>
<feature type="compositionally biased region" description="Polar residues" evidence="1">
    <location>
        <begin position="45"/>
        <end position="55"/>
    </location>
</feature>